<proteinExistence type="predicted"/>
<protein>
    <submittedName>
        <fullName evidence="1">Uncharacterized protein</fullName>
    </submittedName>
</protein>
<evidence type="ECO:0000313" key="2">
    <source>
        <dbReference type="Proteomes" id="UP000027834"/>
    </source>
</evidence>
<dbReference type="EMBL" id="CP072521">
    <property type="protein sequence ID" value="QTO21064.1"/>
    <property type="molecule type" value="Genomic_DNA"/>
</dbReference>
<sequence length="95" mass="10661">MKRYKRSTVTVARTRFGPSVLDAGPGRRIRFEQVPADATQDRKVSGSVFTRILRGSSPQVTISKNKNAVQFHQLNGIRFARLISSRAYDPHTCIS</sequence>
<organism evidence="1 2">
    <name type="scientific">Burkholderia seminalis</name>
    <dbReference type="NCBI Taxonomy" id="488731"/>
    <lineage>
        <taxon>Bacteria</taxon>
        <taxon>Pseudomonadati</taxon>
        <taxon>Pseudomonadota</taxon>
        <taxon>Betaproteobacteria</taxon>
        <taxon>Burkholderiales</taxon>
        <taxon>Burkholderiaceae</taxon>
        <taxon>Burkholderia</taxon>
        <taxon>Burkholderia cepacia complex</taxon>
    </lineage>
</organism>
<reference evidence="1" key="1">
    <citation type="submission" date="2014-04" db="EMBL/GenBank/DDBJ databases">
        <authorList>
            <person name="Ho Y.-N."/>
            <person name="Huang C.-C."/>
        </authorList>
    </citation>
    <scope>NUCLEOTIDE SEQUENCE</scope>
    <source>
        <strain evidence="1">869T2</strain>
    </source>
</reference>
<name>A0A8A8D8P2_9BURK</name>
<evidence type="ECO:0000313" key="1">
    <source>
        <dbReference type="EMBL" id="QTO21064.1"/>
    </source>
</evidence>
<gene>
    <name evidence="1" type="ORF">DT99_027405</name>
</gene>
<reference evidence="1" key="2">
    <citation type="submission" date="2021-03" db="EMBL/GenBank/DDBJ databases">
        <title>Complete genome sequence of Burkholderia seminalis 869T2.</title>
        <authorList>
            <person name="Hung S.-H."/>
            <person name="Huang C.-T."/>
            <person name="Huang C.-C."/>
            <person name="Kuo C.-H."/>
        </authorList>
    </citation>
    <scope>NUCLEOTIDE SEQUENCE</scope>
    <source>
        <strain evidence="1">869T2</strain>
    </source>
</reference>
<accession>A0A8A8D8P2</accession>
<dbReference type="Proteomes" id="UP000027834">
    <property type="component" value="Chromosome 2"/>
</dbReference>
<dbReference type="AlphaFoldDB" id="A0A8A8D8P2"/>
<keyword evidence="2" id="KW-1185">Reference proteome</keyword>
<dbReference type="RefSeq" id="WP_154233699.1">
    <property type="nucleotide sequence ID" value="NZ_CP072521.1"/>
</dbReference>